<keyword evidence="2" id="KW-0812">Transmembrane</keyword>
<protein>
    <recommendedName>
        <fullName evidence="3">DnaJ-like protein C11 C-terminal domain-containing protein</fullName>
    </recommendedName>
</protein>
<dbReference type="Proteomes" id="UP001159427">
    <property type="component" value="Unassembled WGS sequence"/>
</dbReference>
<proteinExistence type="predicted"/>
<evidence type="ECO:0000256" key="1">
    <source>
        <dbReference type="ARBA" id="ARBA00023186"/>
    </source>
</evidence>
<accession>A0ABN8PJX6</accession>
<dbReference type="PANTHER" id="PTHR44157:SF1">
    <property type="entry name" value="DNAJ HOMOLOG SUBFAMILY C MEMBER 11"/>
    <property type="match status" value="1"/>
</dbReference>
<gene>
    <name evidence="4" type="ORF">PEVE_00042714</name>
</gene>
<dbReference type="InterPro" id="IPR024586">
    <property type="entry name" value="DnaJ-like_C11_C"/>
</dbReference>
<feature type="domain" description="DnaJ-like protein C11 C-terminal" evidence="3">
    <location>
        <begin position="57"/>
        <end position="142"/>
    </location>
</feature>
<evidence type="ECO:0000313" key="5">
    <source>
        <dbReference type="Proteomes" id="UP001159427"/>
    </source>
</evidence>
<evidence type="ECO:0000256" key="2">
    <source>
        <dbReference type="SAM" id="Phobius"/>
    </source>
</evidence>
<organism evidence="4 5">
    <name type="scientific">Porites evermanni</name>
    <dbReference type="NCBI Taxonomy" id="104178"/>
    <lineage>
        <taxon>Eukaryota</taxon>
        <taxon>Metazoa</taxon>
        <taxon>Cnidaria</taxon>
        <taxon>Anthozoa</taxon>
        <taxon>Hexacorallia</taxon>
        <taxon>Scleractinia</taxon>
        <taxon>Fungiina</taxon>
        <taxon>Poritidae</taxon>
        <taxon>Porites</taxon>
    </lineage>
</organism>
<dbReference type="EMBL" id="CALNXI010000848">
    <property type="protein sequence ID" value="CAH3143143.1"/>
    <property type="molecule type" value="Genomic_DNA"/>
</dbReference>
<keyword evidence="5" id="KW-1185">Reference proteome</keyword>
<keyword evidence="2" id="KW-0472">Membrane</keyword>
<name>A0ABN8PJX6_9CNID</name>
<dbReference type="PANTHER" id="PTHR44157">
    <property type="entry name" value="DNAJ HOMOLOG SUBFAMILY C MEMBER 11"/>
    <property type="match status" value="1"/>
</dbReference>
<evidence type="ECO:0000259" key="3">
    <source>
        <dbReference type="Pfam" id="PF11875"/>
    </source>
</evidence>
<sequence length="142" mass="16074">MLATRKSLIELEQFPFPNQLKPDRLDSWAIVFSALRRTLFLIALCATRHMSVCCFLGLIVVNAWYGHLVSMGESSQDARRGPSKVIGITVQVKDSRLFLTESSKSDLSGFYDPCCNEEKMLQIRYLFREAVHEVTVGDNEAV</sequence>
<keyword evidence="1" id="KW-0143">Chaperone</keyword>
<dbReference type="InterPro" id="IPR052243">
    <property type="entry name" value="Mito_inner_membrane_organizer"/>
</dbReference>
<keyword evidence="2" id="KW-1133">Transmembrane helix</keyword>
<feature type="transmembrane region" description="Helical" evidence="2">
    <location>
        <begin position="39"/>
        <end position="65"/>
    </location>
</feature>
<reference evidence="4 5" key="1">
    <citation type="submission" date="2022-05" db="EMBL/GenBank/DDBJ databases">
        <authorList>
            <consortium name="Genoscope - CEA"/>
            <person name="William W."/>
        </authorList>
    </citation>
    <scope>NUCLEOTIDE SEQUENCE [LARGE SCALE GENOMIC DNA]</scope>
</reference>
<dbReference type="Pfam" id="PF11875">
    <property type="entry name" value="DnaJ-like_C11_C"/>
    <property type="match status" value="1"/>
</dbReference>
<comment type="caution">
    <text evidence="4">The sequence shown here is derived from an EMBL/GenBank/DDBJ whole genome shotgun (WGS) entry which is preliminary data.</text>
</comment>
<evidence type="ECO:0000313" key="4">
    <source>
        <dbReference type="EMBL" id="CAH3143143.1"/>
    </source>
</evidence>